<dbReference type="Proteomes" id="UP000823674">
    <property type="component" value="Chromosome A07"/>
</dbReference>
<dbReference type="PANTHER" id="PTHR32410">
    <property type="entry name" value="CYSTEINE/HISTIDINE-RICH C1 DOMAIN FAMILY PROTEIN"/>
    <property type="match status" value="1"/>
</dbReference>
<evidence type="ECO:0000313" key="7">
    <source>
        <dbReference type="Proteomes" id="UP000823674"/>
    </source>
</evidence>
<protein>
    <recommendedName>
        <fullName evidence="5">Zinc finger PHD-type domain-containing protein</fullName>
    </recommendedName>
</protein>
<keyword evidence="7" id="KW-1185">Reference proteome</keyword>
<keyword evidence="4" id="KW-0862">Zinc</keyword>
<proteinExistence type="predicted"/>
<dbReference type="PANTHER" id="PTHR32410:SF172">
    <property type="entry name" value="CYSTEINE_HISTIDINE-RICH C1 DOMAIN FAMILY PROTEIN"/>
    <property type="match status" value="1"/>
</dbReference>
<dbReference type="InterPro" id="IPR053192">
    <property type="entry name" value="Vacuole_Formation_Reg"/>
</dbReference>
<keyword evidence="1" id="KW-0479">Metal-binding</keyword>
<dbReference type="Pfam" id="PF03107">
    <property type="entry name" value="C1_2"/>
    <property type="match status" value="5"/>
</dbReference>
<dbReference type="InterPro" id="IPR054483">
    <property type="entry name" value="DC1-like_CT"/>
</dbReference>
<dbReference type="InterPro" id="IPR001965">
    <property type="entry name" value="Znf_PHD"/>
</dbReference>
<evidence type="ECO:0000256" key="2">
    <source>
        <dbReference type="ARBA" id="ARBA00022737"/>
    </source>
</evidence>
<gene>
    <name evidence="6" type="primary">A07p040310.1_BraROA</name>
    <name evidence="6" type="ORF">IGI04_028268</name>
</gene>
<dbReference type="EMBL" id="JADBGQ010000009">
    <property type="protein sequence ID" value="KAG5380426.1"/>
    <property type="molecule type" value="Genomic_DNA"/>
</dbReference>
<dbReference type="InterPro" id="IPR004146">
    <property type="entry name" value="DC1"/>
</dbReference>
<dbReference type="InterPro" id="IPR046349">
    <property type="entry name" value="C1-like_sf"/>
</dbReference>
<accession>A0ABQ7L3U5</accession>
<reference evidence="6 7" key="1">
    <citation type="submission" date="2021-03" db="EMBL/GenBank/DDBJ databases">
        <authorList>
            <person name="King G.J."/>
            <person name="Bancroft I."/>
            <person name="Baten A."/>
            <person name="Bloomfield J."/>
            <person name="Borpatragohain P."/>
            <person name="He Z."/>
            <person name="Irish N."/>
            <person name="Irwin J."/>
            <person name="Liu K."/>
            <person name="Mauleon R.P."/>
            <person name="Moore J."/>
            <person name="Morris R."/>
            <person name="Ostergaard L."/>
            <person name="Wang B."/>
            <person name="Wells R."/>
        </authorList>
    </citation>
    <scope>NUCLEOTIDE SEQUENCE [LARGE SCALE GENOMIC DNA]</scope>
    <source>
        <strain evidence="6">R-o-18</strain>
        <tissue evidence="6">Leaf</tissue>
    </source>
</reference>
<dbReference type="SMART" id="SM00249">
    <property type="entry name" value="PHD"/>
    <property type="match status" value="2"/>
</dbReference>
<evidence type="ECO:0000259" key="5">
    <source>
        <dbReference type="SMART" id="SM00249"/>
    </source>
</evidence>
<feature type="domain" description="Zinc finger PHD-type" evidence="5">
    <location>
        <begin position="189"/>
        <end position="249"/>
    </location>
</feature>
<dbReference type="Gene3D" id="3.30.60.20">
    <property type="match status" value="1"/>
</dbReference>
<evidence type="ECO:0000256" key="4">
    <source>
        <dbReference type="ARBA" id="ARBA00022833"/>
    </source>
</evidence>
<keyword evidence="2" id="KW-0677">Repeat</keyword>
<dbReference type="Gene3D" id="3.30.40.10">
    <property type="entry name" value="Zinc/RING finger domain, C3HC4 (zinc finger)"/>
    <property type="match status" value="1"/>
</dbReference>
<feature type="domain" description="Zinc finger PHD-type" evidence="5">
    <location>
        <begin position="495"/>
        <end position="561"/>
    </location>
</feature>
<name>A0ABQ7L3U5_BRACM</name>
<organism evidence="6 7">
    <name type="scientific">Brassica rapa subsp. trilocularis</name>
    <dbReference type="NCBI Taxonomy" id="1813537"/>
    <lineage>
        <taxon>Eukaryota</taxon>
        <taxon>Viridiplantae</taxon>
        <taxon>Streptophyta</taxon>
        <taxon>Embryophyta</taxon>
        <taxon>Tracheophyta</taxon>
        <taxon>Spermatophyta</taxon>
        <taxon>Magnoliopsida</taxon>
        <taxon>eudicotyledons</taxon>
        <taxon>Gunneridae</taxon>
        <taxon>Pentapetalae</taxon>
        <taxon>rosids</taxon>
        <taxon>malvids</taxon>
        <taxon>Brassicales</taxon>
        <taxon>Brassicaceae</taxon>
        <taxon>Brassiceae</taxon>
        <taxon>Brassica</taxon>
    </lineage>
</organism>
<evidence type="ECO:0000256" key="1">
    <source>
        <dbReference type="ARBA" id="ARBA00022723"/>
    </source>
</evidence>
<comment type="caution">
    <text evidence="6">The sequence shown here is derived from an EMBL/GenBank/DDBJ whole genome shotgun (WGS) entry which is preliminary data.</text>
</comment>
<dbReference type="SUPFAM" id="SSF57889">
    <property type="entry name" value="Cysteine-rich domain"/>
    <property type="match status" value="3"/>
</dbReference>
<evidence type="ECO:0000313" key="6">
    <source>
        <dbReference type="EMBL" id="KAG5380426.1"/>
    </source>
</evidence>
<evidence type="ECO:0000256" key="3">
    <source>
        <dbReference type="ARBA" id="ARBA00022771"/>
    </source>
</evidence>
<keyword evidence="3" id="KW-0863">Zinc-finger</keyword>
<dbReference type="InterPro" id="IPR013083">
    <property type="entry name" value="Znf_RING/FYVE/PHD"/>
</dbReference>
<dbReference type="Pfam" id="PF22926">
    <property type="entry name" value="C1-like_CT"/>
    <property type="match status" value="1"/>
</dbReference>
<sequence length="705" mass="80978">MDLIQHSPTVIVCTRPRYRNKEEFRSAQFKDSPIVLFGFPGLENDKESPPSDNTHPLVWCHNEENKDKEFSCNFCERQLDSTTGYYLCEEFDKRISKNNTVGFHKECIKPMTNNPYHPKHPLQVLVFATVVPNKVCYCCYTYKTHFYYCFICNFSICRDCARKPLLLTIDHKKRHEHTLYYIPREASMTCDVCALHDRRYFIYVCHQCDYVVHKKCIYSPYVIKISRHEHRLSFTSSFLSGEWFCGICRKKINQNYGGYSCVKGCYYVAHSQCAIHKDVWDGKELEGEPEEIFESIMPFEEISDGIIKHFSHKHHMRLLKEVEKTNKINKHCQACAFRIYEGDIYNCLECDFVLHKVCAYLPVKKQHVLHPHPLFLQEENLQTTFGCSACFRVCNNFRYVCQMANCLFTLDVNCAAVSVPLNHQCHPHLLFLPSQPGSERICSICKKTEKIRLECGECDFVFCFRCAILPMKFKYQHDEHPLIFSYEEDSNGQHWCDVCEKEILPKNGIYTCNDCDIQLHIECLHGNNMYLLPCKSVILNEGKYDILCNDLPTRYTCKRCHKRCEDKTVYKRSDDFSSIDSLIASTTSCVFRLMLGQNPTGFAHLSFISPTSLTNSFTIHASCGSSVLTVCSLGGLTHAVTGLLNQALVHVVNDASVSWNAGPGEAVTVLGSSKLLATRAARIACVPSKVSERIKTIKDIVFGEI</sequence>